<dbReference type="Proteomes" id="UP000268059">
    <property type="component" value="Chromosome"/>
</dbReference>
<name>A0A3G9JA28_9FIRM</name>
<protein>
    <submittedName>
        <fullName evidence="1">Uncharacterized protein</fullName>
    </submittedName>
</protein>
<sequence length="69" mass="8215">MVQKYFKEYSIPANRIMIENGLAYLLPFGRRLKGVLHARLHRRTFTIFRLAMTSVKSYSPRQRLIQFSP</sequence>
<dbReference type="AlphaFoldDB" id="A0A3G9JA28"/>
<proteinExistence type="predicted"/>
<reference evidence="1 2" key="1">
    <citation type="submission" date="2018-11" db="EMBL/GenBank/DDBJ databases">
        <title>Novel Erysipelotrichaceae bacterium isolated from small intestine of a swine.</title>
        <authorList>
            <person name="Kim J.S."/>
            <person name="Choe H."/>
            <person name="Lee Y.R."/>
            <person name="Kim K.M."/>
            <person name="Park D.S."/>
        </authorList>
    </citation>
    <scope>NUCLEOTIDE SEQUENCE [LARGE SCALE GENOMIC DNA]</scope>
    <source>
        <strain evidence="1 2">SG0102</strain>
    </source>
</reference>
<accession>A0A3G9JA28</accession>
<dbReference type="InParanoid" id="A0A3G9JA28"/>
<evidence type="ECO:0000313" key="1">
    <source>
        <dbReference type="EMBL" id="BBH25235.1"/>
    </source>
</evidence>
<dbReference type="EMBL" id="AP019309">
    <property type="protein sequence ID" value="BBH25235.1"/>
    <property type="molecule type" value="Genomic_DNA"/>
</dbReference>
<evidence type="ECO:0000313" key="2">
    <source>
        <dbReference type="Proteomes" id="UP000268059"/>
    </source>
</evidence>
<organism evidence="1 2">
    <name type="scientific">Intestinibaculum porci</name>
    <dbReference type="NCBI Taxonomy" id="2487118"/>
    <lineage>
        <taxon>Bacteria</taxon>
        <taxon>Bacillati</taxon>
        <taxon>Bacillota</taxon>
        <taxon>Erysipelotrichia</taxon>
        <taxon>Erysipelotrichales</taxon>
        <taxon>Erysipelotrichaceae</taxon>
        <taxon>Intestinibaculum</taxon>
    </lineage>
</organism>
<gene>
    <name evidence="1" type="ORF">SG0102_01690</name>
</gene>
<dbReference type="KEGG" id="ebm:SG0102_01690"/>
<keyword evidence="2" id="KW-1185">Reference proteome</keyword>